<dbReference type="EMBL" id="LK996017">
    <property type="protein sequence ID" value="CDX03939.1"/>
    <property type="molecule type" value="Genomic_DNA"/>
</dbReference>
<proteinExistence type="inferred from homology"/>
<sequence length="328" mass="35506">MKKLRVLIVSISLMLGLLTGCGGAPANTNAEVPSENTPAAGEEAAWPRTYVDAVGNEIVLDKKPERIALLNFHNYEPIVALGQIPVAATDTETVYQGWGSLIPYAEKFEIIDVGATKAPNLEKLVEVNPDVILYIDSTQGAIVEDLKKIAPVIAVAGGPIPGYGENWSTWQGVIREYGMMLGEEAKAEAEIARLEGLLTDAKAKLAPYQDKTFVFIRLQEKDIYSWMPDFAFNPEKGIGLKSPYEKPGQLSLESLADLNPDFIILYDEITNTVDEDKLADLNANSSVWQSLTAVKAGQVIPVDRSAFSGGPLGMEIGIRALVEGLTSK</sequence>
<name>A0A098B524_DESHA</name>
<comment type="similarity">
    <text evidence="2">Belongs to the bacterial solute-binding protein 8 family.</text>
</comment>
<evidence type="ECO:0000256" key="4">
    <source>
        <dbReference type="ARBA" id="ARBA00022729"/>
    </source>
</evidence>
<comment type="subcellular location">
    <subcellularLocation>
        <location evidence="1">Cell envelope</location>
    </subcellularLocation>
</comment>
<protein>
    <submittedName>
        <fullName evidence="7">Periplasmic binding protein</fullName>
    </submittedName>
</protein>
<feature type="domain" description="Fe/B12 periplasmic-binding" evidence="6">
    <location>
        <begin position="66"/>
        <end position="328"/>
    </location>
</feature>
<feature type="signal peptide" evidence="5">
    <location>
        <begin position="1"/>
        <end position="26"/>
    </location>
</feature>
<dbReference type="GO" id="GO:1901678">
    <property type="term" value="P:iron coordination entity transport"/>
    <property type="evidence" value="ECO:0007669"/>
    <property type="project" value="UniProtKB-ARBA"/>
</dbReference>
<dbReference type="SUPFAM" id="SSF53807">
    <property type="entry name" value="Helical backbone' metal receptor"/>
    <property type="match status" value="1"/>
</dbReference>
<evidence type="ECO:0000256" key="3">
    <source>
        <dbReference type="ARBA" id="ARBA00022448"/>
    </source>
</evidence>
<keyword evidence="4 5" id="KW-0732">Signal</keyword>
<accession>A0A098B524</accession>
<dbReference type="AlphaFoldDB" id="A0A098B524"/>
<evidence type="ECO:0000256" key="1">
    <source>
        <dbReference type="ARBA" id="ARBA00004196"/>
    </source>
</evidence>
<reference evidence="7" key="1">
    <citation type="submission" date="2014-07" db="EMBL/GenBank/DDBJ databases">
        <authorList>
            <person name="Hornung V.Bastian."/>
        </authorList>
    </citation>
    <scope>NUCLEOTIDE SEQUENCE</scope>
    <source>
        <strain evidence="7">PCE-S</strain>
    </source>
</reference>
<evidence type="ECO:0000259" key="6">
    <source>
        <dbReference type="PROSITE" id="PS50983"/>
    </source>
</evidence>
<dbReference type="RefSeq" id="WP_208926265.1">
    <property type="nucleotide sequence ID" value="NZ_LK996017.1"/>
</dbReference>
<dbReference type="PATRIC" id="fig|49338.4.peg.4358"/>
<gene>
    <name evidence="7" type="ORF">DPCES_4053</name>
</gene>
<dbReference type="InterPro" id="IPR051313">
    <property type="entry name" value="Bact_iron-sidero_bind"/>
</dbReference>
<keyword evidence="3" id="KW-0813">Transport</keyword>
<dbReference type="Pfam" id="PF01497">
    <property type="entry name" value="Peripla_BP_2"/>
    <property type="match status" value="1"/>
</dbReference>
<dbReference type="Gene3D" id="3.40.50.1980">
    <property type="entry name" value="Nitrogenase molybdenum iron protein domain"/>
    <property type="match status" value="2"/>
</dbReference>
<dbReference type="PROSITE" id="PS51257">
    <property type="entry name" value="PROKAR_LIPOPROTEIN"/>
    <property type="match status" value="1"/>
</dbReference>
<feature type="chain" id="PRO_5001938500" evidence="5">
    <location>
        <begin position="27"/>
        <end position="328"/>
    </location>
</feature>
<dbReference type="PANTHER" id="PTHR30532:SF24">
    <property type="entry name" value="FERRIC ENTEROBACTIN-BINDING PERIPLASMIC PROTEIN FEPB"/>
    <property type="match status" value="1"/>
</dbReference>
<organism evidence="7">
    <name type="scientific">Desulfitobacterium hafniense</name>
    <name type="common">Desulfitobacterium frappieri</name>
    <dbReference type="NCBI Taxonomy" id="49338"/>
    <lineage>
        <taxon>Bacteria</taxon>
        <taxon>Bacillati</taxon>
        <taxon>Bacillota</taxon>
        <taxon>Clostridia</taxon>
        <taxon>Eubacteriales</taxon>
        <taxon>Desulfitobacteriaceae</taxon>
        <taxon>Desulfitobacterium</taxon>
    </lineage>
</organism>
<evidence type="ECO:0000313" key="7">
    <source>
        <dbReference type="EMBL" id="CDX03939.1"/>
    </source>
</evidence>
<dbReference type="GO" id="GO:0030288">
    <property type="term" value="C:outer membrane-bounded periplasmic space"/>
    <property type="evidence" value="ECO:0007669"/>
    <property type="project" value="TreeGrafter"/>
</dbReference>
<dbReference type="InterPro" id="IPR002491">
    <property type="entry name" value="ABC_transptr_periplasmic_BD"/>
</dbReference>
<evidence type="ECO:0000256" key="2">
    <source>
        <dbReference type="ARBA" id="ARBA00008814"/>
    </source>
</evidence>
<dbReference type="PANTHER" id="PTHR30532">
    <property type="entry name" value="IRON III DICITRATE-BINDING PERIPLASMIC PROTEIN"/>
    <property type="match status" value="1"/>
</dbReference>
<evidence type="ECO:0000256" key="5">
    <source>
        <dbReference type="SAM" id="SignalP"/>
    </source>
</evidence>
<dbReference type="PROSITE" id="PS50983">
    <property type="entry name" value="FE_B12_PBP"/>
    <property type="match status" value="1"/>
</dbReference>